<dbReference type="STRING" id="641665.GCA_002104455_00027"/>
<accession>A0A1H7I512</accession>
<evidence type="ECO:0000313" key="1">
    <source>
        <dbReference type="EMBL" id="SEK56550.1"/>
    </source>
</evidence>
<name>A0A1H7I512_9GAMM</name>
<dbReference type="RefSeq" id="WP_085282038.1">
    <property type="nucleotide sequence ID" value="NZ_FOBI01000001.1"/>
</dbReference>
<organism evidence="1 2">
    <name type="scientific">Colwellia chukchiensis</name>
    <dbReference type="NCBI Taxonomy" id="641665"/>
    <lineage>
        <taxon>Bacteria</taxon>
        <taxon>Pseudomonadati</taxon>
        <taxon>Pseudomonadota</taxon>
        <taxon>Gammaproteobacteria</taxon>
        <taxon>Alteromonadales</taxon>
        <taxon>Colwelliaceae</taxon>
        <taxon>Colwellia</taxon>
    </lineage>
</organism>
<protein>
    <submittedName>
        <fullName evidence="1">Uncharacterized protein</fullName>
    </submittedName>
</protein>
<reference evidence="2" key="1">
    <citation type="submission" date="2016-10" db="EMBL/GenBank/DDBJ databases">
        <authorList>
            <person name="Varghese N."/>
            <person name="Submissions S."/>
        </authorList>
    </citation>
    <scope>NUCLEOTIDE SEQUENCE [LARGE SCALE GENOMIC DNA]</scope>
    <source>
        <strain evidence="2">CGMCC 1.9127</strain>
    </source>
</reference>
<gene>
    <name evidence="1" type="ORF">SAMN05216262_101679</name>
</gene>
<keyword evidence="2" id="KW-1185">Reference proteome</keyword>
<evidence type="ECO:0000313" key="2">
    <source>
        <dbReference type="Proteomes" id="UP000199297"/>
    </source>
</evidence>
<sequence length="580" mass="65705">MSVPLINTQDQRAMKAAFSMLSFPHKYFANPANITRLKTMFEGHDPAERLIELLNESQLKLANHMDFSSKDAEGYKRIKSVITDQTTNYVNVQSELRDDTSTTLTSAGIDNLISNVNMNVAELINNQQIKLNNGELDSGVVSEILDTAWVVQHFALLAAGTLRLEAQPDGSLIFKQMESGILTPTWFGDSLEYLSLKAATNAIASFAVATHQNEELMGESIQGLHARVLSIIPQHWRLGLGSRTLELFHEIADLVIFLVNVVQRKEIDKSEKPLSKGEVKRMIRQYPERKGLLKTYELIREFQKKNKPEDRLFDIRNGGLVLGPLKLVRGLIQQMEYFALKKQGPDWHSLLEKEQTRFLLDDLIKCNHLDVLEFELKPDKFDSSDYPDLRLDVDFFIRDKSINIVYAVQLKHVTTDTEAGLKSWFKLIGQEDKKLNTGILQLERLDEVVNNSSSAREYLIENGLTKDEILNLKPIVVHNIGSLDCITLHNGICLYDLYTFKKVLSGCWGSIEFYQNGYYESSFSKKNVNNSVDLSNPRNVIDAYIGEARFTEIKHFDGAKNITRSVMINGIKISAEGIGV</sequence>
<dbReference type="EMBL" id="FOBI01000001">
    <property type="protein sequence ID" value="SEK56550.1"/>
    <property type="molecule type" value="Genomic_DNA"/>
</dbReference>
<dbReference type="Proteomes" id="UP000199297">
    <property type="component" value="Unassembled WGS sequence"/>
</dbReference>
<proteinExistence type="predicted"/>
<dbReference type="AlphaFoldDB" id="A0A1H7I512"/>
<dbReference type="OrthoDB" id="9914299at2"/>